<dbReference type="PANTHER" id="PTHR39419:SF1">
    <property type="entry name" value="SLL0814 PROTEIN"/>
    <property type="match status" value="1"/>
</dbReference>
<dbReference type="AlphaFoldDB" id="A0A4Q7Y4K1"/>
<dbReference type="PANTHER" id="PTHR39419">
    <property type="entry name" value="SLL0814 PROTEIN"/>
    <property type="match status" value="1"/>
</dbReference>
<protein>
    <submittedName>
        <fullName evidence="2">Putative membrane protein</fullName>
    </submittedName>
</protein>
<dbReference type="EMBL" id="SHKV01000001">
    <property type="protein sequence ID" value="RZU31334.1"/>
    <property type="molecule type" value="Genomic_DNA"/>
</dbReference>
<gene>
    <name evidence="2" type="ORF">BKA19_0992</name>
</gene>
<proteinExistence type="predicted"/>
<feature type="transmembrane region" description="Helical" evidence="1">
    <location>
        <begin position="149"/>
        <end position="173"/>
    </location>
</feature>
<evidence type="ECO:0000313" key="2">
    <source>
        <dbReference type="EMBL" id="RZU31334.1"/>
    </source>
</evidence>
<sequence>MGTGALVIPSIAALPLPRSWTARQVVPLALALLLVGTAIAYPLTDGGTRDAVSWAIVLLGATLSVVHAALSRGAGTGAGVLGLVAGTAVVFESVGLATGYPYGSYTYSDTLGPTLLGVPFLVPLAWLMMAWPSWLLAEHLAPRLRPARIAWAAAIFAAWDVVLDPQMVQAGYWTWADPFPGLPGIDTVPLTNLAGWLVAGAVLMTLLDLLVARTRVPGAPRVGPAAPFLALGWMTLGGALAHAGWLDLPGSAAWGAALAVPVLAALATRHRRDRR</sequence>
<feature type="transmembrane region" description="Helical" evidence="1">
    <location>
        <begin position="25"/>
        <end position="44"/>
    </location>
</feature>
<feature type="transmembrane region" description="Helical" evidence="1">
    <location>
        <begin position="193"/>
        <end position="212"/>
    </location>
</feature>
<keyword evidence="1" id="KW-0812">Transmembrane</keyword>
<feature type="transmembrane region" description="Helical" evidence="1">
    <location>
        <begin position="51"/>
        <end position="70"/>
    </location>
</feature>
<dbReference type="Proteomes" id="UP000292507">
    <property type="component" value="Unassembled WGS sequence"/>
</dbReference>
<keyword evidence="3" id="KW-1185">Reference proteome</keyword>
<keyword evidence="1" id="KW-0472">Membrane</keyword>
<dbReference type="Pfam" id="PF04240">
    <property type="entry name" value="Caroten_synth"/>
    <property type="match status" value="1"/>
</dbReference>
<evidence type="ECO:0000313" key="3">
    <source>
        <dbReference type="Proteomes" id="UP000292507"/>
    </source>
</evidence>
<feature type="transmembrane region" description="Helical" evidence="1">
    <location>
        <begin position="224"/>
        <end position="245"/>
    </location>
</feature>
<name>A0A4Q7Y4K1_9ACTN</name>
<keyword evidence="1" id="KW-1133">Transmembrane helix</keyword>
<organism evidence="2 3">
    <name type="scientific">Blastococcus saxobsidens</name>
    <dbReference type="NCBI Taxonomy" id="138336"/>
    <lineage>
        <taxon>Bacteria</taxon>
        <taxon>Bacillati</taxon>
        <taxon>Actinomycetota</taxon>
        <taxon>Actinomycetes</taxon>
        <taxon>Geodermatophilales</taxon>
        <taxon>Geodermatophilaceae</taxon>
        <taxon>Blastococcus</taxon>
    </lineage>
</organism>
<feature type="transmembrane region" description="Helical" evidence="1">
    <location>
        <begin position="251"/>
        <end position="268"/>
    </location>
</feature>
<accession>A0A4Q7Y4K1</accession>
<evidence type="ECO:0000256" key="1">
    <source>
        <dbReference type="SAM" id="Phobius"/>
    </source>
</evidence>
<feature type="transmembrane region" description="Helical" evidence="1">
    <location>
        <begin position="120"/>
        <end position="137"/>
    </location>
</feature>
<dbReference type="InterPro" id="IPR007354">
    <property type="entry name" value="CruF-like"/>
</dbReference>
<reference evidence="2 3" key="1">
    <citation type="submission" date="2019-02" db="EMBL/GenBank/DDBJ databases">
        <title>Sequencing the genomes of 1000 actinobacteria strains.</title>
        <authorList>
            <person name="Klenk H.-P."/>
        </authorList>
    </citation>
    <scope>NUCLEOTIDE SEQUENCE [LARGE SCALE GENOMIC DNA]</scope>
    <source>
        <strain evidence="2 3">DSM 44509</strain>
    </source>
</reference>
<feature type="transmembrane region" description="Helical" evidence="1">
    <location>
        <begin position="77"/>
        <end position="100"/>
    </location>
</feature>
<comment type="caution">
    <text evidence="2">The sequence shown here is derived from an EMBL/GenBank/DDBJ whole genome shotgun (WGS) entry which is preliminary data.</text>
</comment>